<sequence>MIRSKSRLAYLWGISHFGLASIFQTAMGTTGGATASVRISDALNNAWSSVYPLELSDAVQDRIQKGPGEGGEYYTLRYRLWNSWFRLYFSVLAGSITITLSAVLLTVFGKRVFGKVQGKPLFPRSFLVSVLVIGFLGVCFLQPGFHCGGIIGESMTPIVVLLLLIVTEYLAMLPVRLKQLILFTIVGEFVLSRGIHLLFLGAEKTVVWDGNADLKTNYSLQFARDLIGTPIGLFMAIVALIIFLVIGWKTVLEGGDPGESLQ</sequence>
<gene>
    <name evidence="3" type="ORF">MICAB_2870008</name>
</gene>
<dbReference type="HOGENOM" id="CLU_1060951_0_0_3"/>
<dbReference type="EMBL" id="CAII01000209">
    <property type="protein sequence ID" value="CCH97020.1"/>
    <property type="molecule type" value="Genomic_DNA"/>
</dbReference>
<keyword evidence="1" id="KW-0472">Membrane</keyword>
<name>I4FMZ5_MICAE</name>
<feature type="transmembrane region" description="Helical" evidence="1">
    <location>
        <begin position="87"/>
        <end position="109"/>
    </location>
</feature>
<reference evidence="3 4" key="1">
    <citation type="submission" date="2012-04" db="EMBL/GenBank/DDBJ databases">
        <authorList>
            <person name="Genoscope - CEA"/>
        </authorList>
    </citation>
    <scope>NUCLEOTIDE SEQUENCE [LARGE SCALE GENOMIC DNA]</scope>
    <source>
        <strain evidence="3 4">9717</strain>
    </source>
</reference>
<feature type="transmembrane region" description="Helical" evidence="1">
    <location>
        <begin position="180"/>
        <end position="202"/>
    </location>
</feature>
<dbReference type="AlphaFoldDB" id="I4FMZ5"/>
<evidence type="ECO:0000313" key="3">
    <source>
        <dbReference type="EMBL" id="CCH97020.1"/>
    </source>
</evidence>
<evidence type="ECO:0000313" key="4">
    <source>
        <dbReference type="Proteomes" id="UP000003172"/>
    </source>
</evidence>
<comment type="caution">
    <text evidence="3">The sequence shown here is derived from an EMBL/GenBank/DDBJ whole genome shotgun (WGS) entry which is preliminary data.</text>
</comment>
<feature type="transmembrane region" description="Helical" evidence="1">
    <location>
        <begin position="155"/>
        <end position="173"/>
    </location>
</feature>
<dbReference type="RefSeq" id="WP_002759392.1">
    <property type="nucleotide sequence ID" value="NZ_HE972700.1"/>
</dbReference>
<feature type="transmembrane region" description="Helical" evidence="1">
    <location>
        <begin position="121"/>
        <end position="143"/>
    </location>
</feature>
<keyword evidence="1" id="KW-1133">Transmembrane helix</keyword>
<feature type="transmembrane region" description="Helical" evidence="1">
    <location>
        <begin position="222"/>
        <end position="246"/>
    </location>
</feature>
<dbReference type="Proteomes" id="UP000003172">
    <property type="component" value="Unassembled WGS sequence"/>
</dbReference>
<organism evidence="3 4">
    <name type="scientific">Microcystis aeruginosa PCC 9717</name>
    <dbReference type="NCBI Taxonomy" id="1160286"/>
    <lineage>
        <taxon>Bacteria</taxon>
        <taxon>Bacillati</taxon>
        <taxon>Cyanobacteriota</taxon>
        <taxon>Cyanophyceae</taxon>
        <taxon>Oscillatoriophycideae</taxon>
        <taxon>Chroococcales</taxon>
        <taxon>Microcystaceae</taxon>
        <taxon>Microcystis</taxon>
    </lineage>
</organism>
<evidence type="ECO:0000256" key="2">
    <source>
        <dbReference type="SAM" id="SignalP"/>
    </source>
</evidence>
<keyword evidence="2" id="KW-0732">Signal</keyword>
<feature type="chain" id="PRO_5003689621" evidence="2">
    <location>
        <begin position="21"/>
        <end position="262"/>
    </location>
</feature>
<keyword evidence="1" id="KW-0812">Transmembrane</keyword>
<accession>I4FMZ5</accession>
<evidence type="ECO:0000256" key="1">
    <source>
        <dbReference type="SAM" id="Phobius"/>
    </source>
</evidence>
<protein>
    <submittedName>
        <fullName evidence="3">Uncharacterized protein</fullName>
    </submittedName>
</protein>
<proteinExistence type="predicted"/>
<feature type="signal peptide" evidence="2">
    <location>
        <begin position="1"/>
        <end position="20"/>
    </location>
</feature>